<sequence length="90" mass="10391">MLFTLYPKKHTGLPLCVFCFRKAIGQPSWVKASYLIAVTINSPACHKMAGYISQVIGNCFLQEEIPHKFTRYPKYRKKNATKSRIKARQK</sequence>
<keyword evidence="2" id="KW-1185">Reference proteome</keyword>
<protein>
    <submittedName>
        <fullName evidence="1">Uncharacterized protein</fullName>
    </submittedName>
</protein>
<organism evidence="1 2">
    <name type="scientific">Acetobacterium bakii</name>
    <dbReference type="NCBI Taxonomy" id="52689"/>
    <lineage>
        <taxon>Bacteria</taxon>
        <taxon>Bacillati</taxon>
        <taxon>Bacillota</taxon>
        <taxon>Clostridia</taxon>
        <taxon>Eubacteriales</taxon>
        <taxon>Eubacteriaceae</taxon>
        <taxon>Acetobacterium</taxon>
    </lineage>
</organism>
<evidence type="ECO:0000313" key="1">
    <source>
        <dbReference type="EMBL" id="KNZ41026.1"/>
    </source>
</evidence>
<reference evidence="2" key="1">
    <citation type="submission" date="2015-07" db="EMBL/GenBank/DDBJ databases">
        <title>Draft genome sequence of Acetobacterium bakii DSM 8293, a potential psychrophilic chemical producer through syngas fermentation.</title>
        <authorList>
            <person name="Song Y."/>
            <person name="Hwang S."/>
            <person name="Cho B.-K."/>
        </authorList>
    </citation>
    <scope>NUCLEOTIDE SEQUENCE [LARGE SCALE GENOMIC DNA]</scope>
    <source>
        <strain evidence="2">DSM 8239</strain>
    </source>
</reference>
<name>A0A0L6TXN8_9FIRM</name>
<dbReference type="AlphaFoldDB" id="A0A0L6TXN8"/>
<accession>A0A0L6TXN8</accession>
<gene>
    <name evidence="1" type="ORF">AKG39_14415</name>
</gene>
<dbReference type="EMBL" id="LGYO01000039">
    <property type="protein sequence ID" value="KNZ41026.1"/>
    <property type="molecule type" value="Genomic_DNA"/>
</dbReference>
<proteinExistence type="predicted"/>
<comment type="caution">
    <text evidence="1">The sequence shown here is derived from an EMBL/GenBank/DDBJ whole genome shotgun (WGS) entry which is preliminary data.</text>
</comment>
<evidence type="ECO:0000313" key="2">
    <source>
        <dbReference type="Proteomes" id="UP000036873"/>
    </source>
</evidence>
<dbReference type="Proteomes" id="UP000036873">
    <property type="component" value="Unassembled WGS sequence"/>
</dbReference>